<keyword evidence="5" id="KW-0010">Activator</keyword>
<name>A0A1M6E928_9ACTN</name>
<evidence type="ECO:0000256" key="5">
    <source>
        <dbReference type="ARBA" id="ARBA00023159"/>
    </source>
</evidence>
<dbReference type="Gene3D" id="3.40.50.2300">
    <property type="match status" value="1"/>
</dbReference>
<evidence type="ECO:0000313" key="9">
    <source>
        <dbReference type="EMBL" id="SHI81955.1"/>
    </source>
</evidence>
<keyword evidence="1" id="KW-0597">Phosphoprotein</keyword>
<evidence type="ECO:0000313" key="10">
    <source>
        <dbReference type="Proteomes" id="UP000184512"/>
    </source>
</evidence>
<dbReference type="Pfam" id="PF00486">
    <property type="entry name" value="Trans_reg_C"/>
    <property type="match status" value="1"/>
</dbReference>
<accession>A0A1M6E928</accession>
<dbReference type="InterPro" id="IPR039420">
    <property type="entry name" value="WalR-like"/>
</dbReference>
<dbReference type="PROSITE" id="PS51755">
    <property type="entry name" value="OMPR_PHOB"/>
    <property type="match status" value="1"/>
</dbReference>
<dbReference type="InterPro" id="IPR001867">
    <property type="entry name" value="OmpR/PhoB-type_DNA-bd"/>
</dbReference>
<evidence type="ECO:0000256" key="2">
    <source>
        <dbReference type="ARBA" id="ARBA00023012"/>
    </source>
</evidence>
<evidence type="ECO:0000256" key="4">
    <source>
        <dbReference type="ARBA" id="ARBA00023125"/>
    </source>
</evidence>
<gene>
    <name evidence="9" type="ORF">SAMN02745244_01134</name>
</gene>
<dbReference type="Proteomes" id="UP000184512">
    <property type="component" value="Unassembled WGS sequence"/>
</dbReference>
<dbReference type="FunFam" id="1.10.10.10:FF:000216">
    <property type="entry name" value="DNA-binding response regulator"/>
    <property type="match status" value="1"/>
</dbReference>
<keyword evidence="3" id="KW-0805">Transcription regulation</keyword>
<dbReference type="SUPFAM" id="SSF46894">
    <property type="entry name" value="C-terminal effector domain of the bipartite response regulators"/>
    <property type="match status" value="1"/>
</dbReference>
<dbReference type="InterPro" id="IPR016032">
    <property type="entry name" value="Sig_transdc_resp-reg_C-effctor"/>
</dbReference>
<feature type="domain" description="OmpR/PhoB-type" evidence="8">
    <location>
        <begin position="113"/>
        <end position="209"/>
    </location>
</feature>
<proteinExistence type="predicted"/>
<keyword evidence="4 7" id="KW-0238">DNA-binding</keyword>
<dbReference type="Pfam" id="PF21695">
    <property type="entry name" value="GlnR_1st"/>
    <property type="match status" value="1"/>
</dbReference>
<dbReference type="GO" id="GO:0000976">
    <property type="term" value="F:transcription cis-regulatory region binding"/>
    <property type="evidence" value="ECO:0007669"/>
    <property type="project" value="TreeGrafter"/>
</dbReference>
<dbReference type="SUPFAM" id="SSF52172">
    <property type="entry name" value="CheY-like"/>
    <property type="match status" value="1"/>
</dbReference>
<evidence type="ECO:0000256" key="3">
    <source>
        <dbReference type="ARBA" id="ARBA00023015"/>
    </source>
</evidence>
<organism evidence="9 10">
    <name type="scientific">Tessaracoccus bendigoensis DSM 12906</name>
    <dbReference type="NCBI Taxonomy" id="1123357"/>
    <lineage>
        <taxon>Bacteria</taxon>
        <taxon>Bacillati</taxon>
        <taxon>Actinomycetota</taxon>
        <taxon>Actinomycetes</taxon>
        <taxon>Propionibacteriales</taxon>
        <taxon>Propionibacteriaceae</taxon>
        <taxon>Tessaracoccus</taxon>
    </lineage>
</organism>
<dbReference type="SMART" id="SM00862">
    <property type="entry name" value="Trans_reg_C"/>
    <property type="match status" value="1"/>
</dbReference>
<reference evidence="9 10" key="1">
    <citation type="submission" date="2016-11" db="EMBL/GenBank/DDBJ databases">
        <authorList>
            <person name="Jaros S."/>
            <person name="Januszkiewicz K."/>
            <person name="Wedrychowicz H."/>
        </authorList>
    </citation>
    <scope>NUCLEOTIDE SEQUENCE [LARGE SCALE GENOMIC DNA]</scope>
    <source>
        <strain evidence="9 10">DSM 12906</strain>
    </source>
</reference>
<feature type="DNA-binding region" description="OmpR/PhoB-type" evidence="7">
    <location>
        <begin position="113"/>
        <end position="209"/>
    </location>
</feature>
<dbReference type="InterPro" id="IPR049170">
    <property type="entry name" value="GlnR_N"/>
</dbReference>
<sequence>MGTVIFISGVEPPDELALLSHTVARASSAAQALLEAETADVLIVDGRTELAAARSACHTLSQSGETPILLIVAATGLAVLTPEWGFSDFITEGSEPAELDARIRILSRSSTDPDVLTAGPIRVDGAAYSASVNGEPLDLTYTEFELLRYLMQHPGRVLSRETLVSQVWGYDYYGGTRTVDVHVRRLRAKLGQYDSYIGTVRNVGYRFASSRESNRAG</sequence>
<dbReference type="GO" id="GO:0006355">
    <property type="term" value="P:regulation of DNA-templated transcription"/>
    <property type="evidence" value="ECO:0007669"/>
    <property type="project" value="InterPro"/>
</dbReference>
<dbReference type="CDD" id="cd00383">
    <property type="entry name" value="trans_reg_C"/>
    <property type="match status" value="1"/>
</dbReference>
<dbReference type="AlphaFoldDB" id="A0A1M6E928"/>
<dbReference type="Gene3D" id="1.10.10.10">
    <property type="entry name" value="Winged helix-like DNA-binding domain superfamily/Winged helix DNA-binding domain"/>
    <property type="match status" value="1"/>
</dbReference>
<evidence type="ECO:0000256" key="6">
    <source>
        <dbReference type="ARBA" id="ARBA00023163"/>
    </source>
</evidence>
<dbReference type="GO" id="GO:0000156">
    <property type="term" value="F:phosphorelay response regulator activity"/>
    <property type="evidence" value="ECO:0007669"/>
    <property type="project" value="TreeGrafter"/>
</dbReference>
<evidence type="ECO:0000256" key="1">
    <source>
        <dbReference type="ARBA" id="ARBA00022553"/>
    </source>
</evidence>
<dbReference type="InterPro" id="IPR036388">
    <property type="entry name" value="WH-like_DNA-bd_sf"/>
</dbReference>
<keyword evidence="6" id="KW-0804">Transcription</keyword>
<protein>
    <submittedName>
        <fullName evidence="9">DNA-binding response regulator, OmpR family, contains REC and winged-helix (WHTH) domain</fullName>
    </submittedName>
</protein>
<evidence type="ECO:0000259" key="8">
    <source>
        <dbReference type="PROSITE" id="PS51755"/>
    </source>
</evidence>
<dbReference type="EMBL" id="FQZG01000016">
    <property type="protein sequence ID" value="SHI81955.1"/>
    <property type="molecule type" value="Genomic_DNA"/>
</dbReference>
<evidence type="ECO:0000256" key="7">
    <source>
        <dbReference type="PROSITE-ProRule" id="PRU01091"/>
    </source>
</evidence>
<dbReference type="GO" id="GO:0032993">
    <property type="term" value="C:protein-DNA complex"/>
    <property type="evidence" value="ECO:0007669"/>
    <property type="project" value="TreeGrafter"/>
</dbReference>
<dbReference type="PANTHER" id="PTHR48111">
    <property type="entry name" value="REGULATOR OF RPOS"/>
    <property type="match status" value="1"/>
</dbReference>
<dbReference type="InterPro" id="IPR011006">
    <property type="entry name" value="CheY-like_superfamily"/>
</dbReference>
<dbReference type="GO" id="GO:0005829">
    <property type="term" value="C:cytosol"/>
    <property type="evidence" value="ECO:0007669"/>
    <property type="project" value="TreeGrafter"/>
</dbReference>
<dbReference type="STRING" id="1123357.SAMN02745244_01134"/>
<keyword evidence="10" id="KW-1185">Reference proteome</keyword>
<keyword evidence="2" id="KW-0902">Two-component regulatory system</keyword>
<dbReference type="PANTHER" id="PTHR48111:SF16">
    <property type="entry name" value="TRANSCRIPTIONAL REGULATORY PROTEIN GLNR"/>
    <property type="match status" value="1"/>
</dbReference>